<dbReference type="InterPro" id="IPR002885">
    <property type="entry name" value="PPR_rpt"/>
</dbReference>
<feature type="domain" description="MABP" evidence="6">
    <location>
        <begin position="57"/>
        <end position="214"/>
    </location>
</feature>
<dbReference type="InterPro" id="IPR043153">
    <property type="entry name" value="DENN_C"/>
</dbReference>
<evidence type="ECO:0000313" key="8">
    <source>
        <dbReference type="Proteomes" id="UP001217089"/>
    </source>
</evidence>
<feature type="compositionally biased region" description="Basic and acidic residues" evidence="3">
    <location>
        <begin position="1571"/>
        <end position="1582"/>
    </location>
</feature>
<dbReference type="PANTHER" id="PTHR12296">
    <property type="entry name" value="DENN DOMAIN-CONTAINING PROTEIN 4"/>
    <property type="match status" value="1"/>
</dbReference>
<reference evidence="7 8" key="1">
    <citation type="submission" date="2022-12" db="EMBL/GenBank/DDBJ databases">
        <title>Chromosome-level genome of Tegillarca granosa.</title>
        <authorList>
            <person name="Kim J."/>
        </authorList>
    </citation>
    <scope>NUCLEOTIDE SEQUENCE [LARGE SCALE GENOMIC DNA]</scope>
    <source>
        <strain evidence="7">Teg-2019</strain>
        <tissue evidence="7">Adductor muscle</tissue>
    </source>
</reference>
<keyword evidence="4" id="KW-0812">Transmembrane</keyword>
<feature type="compositionally biased region" description="Low complexity" evidence="3">
    <location>
        <begin position="905"/>
        <end position="915"/>
    </location>
</feature>
<evidence type="ECO:0000259" key="5">
    <source>
        <dbReference type="PROSITE" id="PS50211"/>
    </source>
</evidence>
<dbReference type="InterPro" id="IPR005112">
    <property type="entry name" value="dDENN_dom"/>
</dbReference>
<dbReference type="InterPro" id="IPR005113">
    <property type="entry name" value="uDENN_dom"/>
</dbReference>
<dbReference type="SMART" id="SM00800">
    <property type="entry name" value="uDENN"/>
    <property type="match status" value="1"/>
</dbReference>
<evidence type="ECO:0000256" key="4">
    <source>
        <dbReference type="SAM" id="Phobius"/>
    </source>
</evidence>
<organism evidence="7 8">
    <name type="scientific">Tegillarca granosa</name>
    <name type="common">Malaysian cockle</name>
    <name type="synonym">Anadara granosa</name>
    <dbReference type="NCBI Taxonomy" id="220873"/>
    <lineage>
        <taxon>Eukaryota</taxon>
        <taxon>Metazoa</taxon>
        <taxon>Spiralia</taxon>
        <taxon>Lophotrochozoa</taxon>
        <taxon>Mollusca</taxon>
        <taxon>Bivalvia</taxon>
        <taxon>Autobranchia</taxon>
        <taxon>Pteriomorphia</taxon>
        <taxon>Arcoida</taxon>
        <taxon>Arcoidea</taxon>
        <taxon>Arcidae</taxon>
        <taxon>Tegillarca</taxon>
    </lineage>
</organism>
<evidence type="ECO:0000259" key="6">
    <source>
        <dbReference type="PROSITE" id="PS51498"/>
    </source>
</evidence>
<dbReference type="SMART" id="SM00801">
    <property type="entry name" value="dDENN"/>
    <property type="match status" value="1"/>
</dbReference>
<evidence type="ECO:0000256" key="2">
    <source>
        <dbReference type="PROSITE-ProRule" id="PRU00708"/>
    </source>
</evidence>
<dbReference type="InterPro" id="IPR051696">
    <property type="entry name" value="DENN_Domain_GEFs"/>
</dbReference>
<feature type="compositionally biased region" description="Polar residues" evidence="3">
    <location>
        <begin position="1381"/>
        <end position="1391"/>
    </location>
</feature>
<name>A0ABQ9EHJ8_TEGGR</name>
<dbReference type="InterPro" id="IPR001194">
    <property type="entry name" value="cDENN_dom"/>
</dbReference>
<dbReference type="PROSITE" id="PS50211">
    <property type="entry name" value="DENN"/>
    <property type="match status" value="1"/>
</dbReference>
<accession>A0ABQ9EHJ8</accession>
<gene>
    <name evidence="7" type="ORF">KUTeg_018326</name>
</gene>
<feature type="compositionally biased region" description="Basic residues" evidence="3">
    <location>
        <begin position="1426"/>
        <end position="1436"/>
    </location>
</feature>
<dbReference type="Pfam" id="PF02141">
    <property type="entry name" value="DENN"/>
    <property type="match status" value="1"/>
</dbReference>
<dbReference type="PANTHER" id="PTHR12296:SF30">
    <property type="entry name" value="DENN DOMAIN-CONTAINING PROTEIN CRAG"/>
    <property type="match status" value="1"/>
</dbReference>
<dbReference type="Pfam" id="PF10240">
    <property type="entry name" value="DUF2464"/>
    <property type="match status" value="1"/>
</dbReference>
<feature type="compositionally biased region" description="Low complexity" evidence="3">
    <location>
        <begin position="1213"/>
        <end position="1222"/>
    </location>
</feature>
<dbReference type="InterPro" id="IPR023341">
    <property type="entry name" value="MABP"/>
</dbReference>
<feature type="compositionally biased region" description="Acidic residues" evidence="3">
    <location>
        <begin position="1553"/>
        <end position="1562"/>
    </location>
</feature>
<dbReference type="NCBIfam" id="TIGR00756">
    <property type="entry name" value="PPR"/>
    <property type="match status" value="1"/>
</dbReference>
<feature type="domain" description="UDENN" evidence="5">
    <location>
        <begin position="206"/>
        <end position="633"/>
    </location>
</feature>
<dbReference type="Gene3D" id="2.100.10.50">
    <property type="match status" value="1"/>
</dbReference>
<proteinExistence type="predicted"/>
<feature type="region of interest" description="Disordered" evidence="3">
    <location>
        <begin position="1552"/>
        <end position="1591"/>
    </location>
</feature>
<keyword evidence="8" id="KW-1185">Reference proteome</keyword>
<sequence length="2001" mass="226817">MVATTKKQNVWLLLSYPLDIMDERRVADYFVVAGLPENPLPLEEYANEAVIKPSYKQDPITDVCVINKSLGEKVPKGFTIIDRTPSGALADLNHGSIRCHEMYLCYKRSREKSCLTDIGVLYEGKERLMTECEVVHTTPFGSPANVNNSSNGRTYITFRRAKETAPSDTLAVVEICIILANKGELPPHAYHKIEKNLNRGMVGSDVFLCYKKAVTKLDILAYQPDILDRYPPEDYESFSLPGNVPLFCLPMGASVECWSAKAQHPLPVFSTYVLTSAAGEKLYGAAVTFYEEFEEEKLSDLQMRSLGLKNKHIREQYRILKTVHVSKSISLLSHWPFFDAFRKFLTYLYRISITGPHQVPLERHISHFIQEALSLSMPEDSPLPQSGASFITMLRNLGPENTMSLLLHVLHEHKILIHSLRPAVLTGVAEAVASMIFPLHWQCPYTTLSTGIVICSECSSIDSRYFDLYDSPPDVVCVDLDTITINLPDDKKNINYRNLPKKPLRVLQETLHRLFDELCLQRAHSHNIDEISLDMGPIDVDFKRKKRETIMELSIQEAFLRFMACLLKGYSQYLKPINKAPTLGTTDPTSLFDMQAFLKSRDKANQKFFQQLTKTQAFIRFIEERSFVDETKEEPKLIEIDESQNSERTVFIMPPEPVGLPEGMTYSYNGFPILKPELFLQKDVPKKSTPRKGPLCPNSPISRRTKQEIRTSQKMAQQYYGTPVLWAKCLLSHCYSLWFIHLPAYVSTSPSVSKALKAAYDVLQKMQLAKLQKPDEVCYRVMLQLCGKYNMPVMAVKVLYQMKRAGVQPNAITYGYYNKAVFEGTWPTTKSRGAVLWKKVRVAQFRRGIRRRSISLYSNSGSEYDQISHASIDSFMEEIPQGIVKSESMTKEHQNGETINHTVPGTTEESSSTGGVSDRGYNSMTHEEAKSISTMIEHAHATETENTVDKVKKEVKNALRFTLPKNHRKKENGENGHKEHKEISFQGSDHDTLSEFRSRVGSIVRKSIGSVSSIDSHETVKASFIASSSAGLLMVNKNFFENHEIDQLHNEVNKKESNRKRHKSAGDHHTKSRSNSVFANWRPRHVSGDDRIGLRFSELQQNDHVDDDIFIEEVTTEKGDLKTPEYLEIVSHGNDTKDSGVVLEEPNTNNNCEQNSERTTSLSSNLDINDGKDGGLKRVPSYSVRTPVTENDPLGLFNGGISDTSGVQESNKDSFISSTSSSQTNDVQENIVNSNKSDFMFEISSSEQCNNKPVSESKGTGFSLGSAHSLDICSPSADKEPFASVDKKDRRFKDLERTNSTPDCLEAVADRSRFGSLGTVKSYFQNFQSPSKKSTESLDEKGQITPGSESRFRRLGSLGKHKFKSAAGALAHKFNEIKQTMTTPTKMGSNTSLAASECDSSASEDNIKPATRSMDVPQRQHTADLHHHHHHHHSHQRSSTDSRVSDAARHLPLGSIASTSFMEQYIPLKEFGENSRQFESLQENLQNIAMEVEMSSCCRCTKCRFLIYDEEIMSGWSADDSNLNTSCSFCGTKLVPKLQIYLKDWRHTRNTEENEEDFEDEVRSESGNSVDNHDPWVLRDTTRSSSPSSIDNSNGMFFGDDMLDIDGNPQQQSVEHHKKTKSFSAQKDSHLEAAAFPTRSQSAGSFIFEEATLNSRRRCTSECLTSATDNTFGSYDSMDDYGYSNIRSPLNISIDEDVELPSKPAAIPEMKKDFMSRCTTTSVDPITVPYLSPLVLRKELENILASEGDMCLASDKFVDEHPIIFWNLVWYFKRLEVPSHMPELLLNASSVNSDEKRLKPGCVFNNPQVLIRPLWDNIHIHEEMGLPMYKAWNDGHKSHVVDALVTENQPFNRSTLHQIITSIQCNDLLTPIKIVMNCRRRLGLKKKRYRGMYRDILFLAFCAYAFDREYRNAFTKLHPMEIKRMQRDDRPRKTAIIWCRKVFGDLEVCYMSLLNKVLSTMMIYILPVHYHVCSSLFFLININITFERDNICLKILAYLTF</sequence>
<keyword evidence="4" id="KW-0472">Membrane</keyword>
<feature type="region of interest" description="Disordered" evidence="3">
    <location>
        <begin position="1146"/>
        <end position="1180"/>
    </location>
</feature>
<dbReference type="InterPro" id="IPR011990">
    <property type="entry name" value="TPR-like_helical_dom_sf"/>
</dbReference>
<feature type="repeat" description="PPR" evidence="2">
    <location>
        <begin position="775"/>
        <end position="809"/>
    </location>
</feature>
<feature type="compositionally biased region" description="Basic and acidic residues" evidence="3">
    <location>
        <begin position="971"/>
        <end position="989"/>
    </location>
</feature>
<dbReference type="PROSITE" id="PS51498">
    <property type="entry name" value="MABP"/>
    <property type="match status" value="1"/>
</dbReference>
<feature type="transmembrane region" description="Helical" evidence="4">
    <location>
        <begin position="1961"/>
        <end position="1980"/>
    </location>
</feature>
<feature type="region of interest" description="Disordered" evidence="3">
    <location>
        <begin position="1052"/>
        <end position="1074"/>
    </location>
</feature>
<feature type="region of interest" description="Disordered" evidence="3">
    <location>
        <begin position="967"/>
        <end position="989"/>
    </location>
</feature>
<evidence type="ECO:0000256" key="1">
    <source>
        <dbReference type="ARBA" id="ARBA00022658"/>
    </source>
</evidence>
<feature type="region of interest" description="Disordered" evidence="3">
    <location>
        <begin position="1381"/>
        <end position="1446"/>
    </location>
</feature>
<comment type="caution">
    <text evidence="7">The sequence shown here is derived from an EMBL/GenBank/DDBJ whole genome shotgun (WGS) entry which is preliminary data.</text>
</comment>
<dbReference type="Pfam" id="PF03455">
    <property type="entry name" value="dDENN"/>
    <property type="match status" value="1"/>
</dbReference>
<dbReference type="InterPro" id="IPR018798">
    <property type="entry name" value="MVB12A/B"/>
</dbReference>
<evidence type="ECO:0000256" key="3">
    <source>
        <dbReference type="SAM" id="MobiDB-lite"/>
    </source>
</evidence>
<evidence type="ECO:0008006" key="9">
    <source>
        <dbReference type="Google" id="ProtNLM"/>
    </source>
</evidence>
<keyword evidence="4" id="KW-1133">Transmembrane helix</keyword>
<keyword evidence="1" id="KW-0344">Guanine-nucleotide releasing factor</keyword>
<dbReference type="Gene3D" id="1.25.40.10">
    <property type="entry name" value="Tetratricopeptide repeat domain"/>
    <property type="match status" value="1"/>
</dbReference>
<dbReference type="EMBL" id="JARBDR010000903">
    <property type="protein sequence ID" value="KAJ8304743.1"/>
    <property type="molecule type" value="Genomic_DNA"/>
</dbReference>
<dbReference type="Pfam" id="PF03456">
    <property type="entry name" value="uDENN"/>
    <property type="match status" value="1"/>
</dbReference>
<feature type="compositionally biased region" description="Basic and acidic residues" evidence="3">
    <location>
        <begin position="1333"/>
        <end position="1342"/>
    </location>
</feature>
<dbReference type="Proteomes" id="UP001217089">
    <property type="component" value="Unassembled WGS sequence"/>
</dbReference>
<dbReference type="PROSITE" id="PS51375">
    <property type="entry name" value="PPR"/>
    <property type="match status" value="1"/>
</dbReference>
<dbReference type="Gene3D" id="3.40.50.11500">
    <property type="match status" value="1"/>
</dbReference>
<feature type="compositionally biased region" description="Low complexity" evidence="3">
    <location>
        <begin position="1392"/>
        <end position="1404"/>
    </location>
</feature>
<feature type="compositionally biased region" description="Polar residues" evidence="3">
    <location>
        <begin position="1146"/>
        <end position="1167"/>
    </location>
</feature>
<evidence type="ECO:0000313" key="7">
    <source>
        <dbReference type="EMBL" id="KAJ8304743.1"/>
    </source>
</evidence>
<feature type="region of interest" description="Disordered" evidence="3">
    <location>
        <begin position="1203"/>
        <end position="1227"/>
    </location>
</feature>
<dbReference type="SMART" id="SM00799">
    <property type="entry name" value="DENN"/>
    <property type="match status" value="1"/>
</dbReference>
<feature type="region of interest" description="Disordered" evidence="3">
    <location>
        <begin position="1328"/>
        <end position="1353"/>
    </location>
</feature>
<dbReference type="InterPro" id="IPR037516">
    <property type="entry name" value="Tripartite_DENN"/>
</dbReference>
<feature type="region of interest" description="Disordered" evidence="3">
    <location>
        <begin position="888"/>
        <end position="922"/>
    </location>
</feature>
<protein>
    <recommendedName>
        <fullName evidence="9">C-myc promoter-binding protein</fullName>
    </recommendedName>
</protein>